<reference evidence="5" key="1">
    <citation type="submission" date="2023-10" db="EMBL/GenBank/DDBJ databases">
        <authorList>
            <person name="Chen Y."/>
            <person name="Shah S."/>
            <person name="Dougan E. K."/>
            <person name="Thang M."/>
            <person name="Chan C."/>
        </authorList>
    </citation>
    <scope>NUCLEOTIDE SEQUENCE [LARGE SCALE GENOMIC DNA]</scope>
</reference>
<dbReference type="InterPro" id="IPR027417">
    <property type="entry name" value="P-loop_NTPase"/>
</dbReference>
<keyword evidence="1" id="KW-0547">Nucleotide-binding</keyword>
<feature type="region of interest" description="Disordered" evidence="3">
    <location>
        <begin position="572"/>
        <end position="595"/>
    </location>
</feature>
<name>A0ABN9WZC8_9DINO</name>
<dbReference type="SUPFAM" id="SSF52540">
    <property type="entry name" value="P-loop containing nucleoside triphosphate hydrolases"/>
    <property type="match status" value="2"/>
</dbReference>
<evidence type="ECO:0000259" key="4">
    <source>
        <dbReference type="PROSITE" id="PS50893"/>
    </source>
</evidence>
<evidence type="ECO:0000256" key="2">
    <source>
        <dbReference type="ARBA" id="ARBA00022840"/>
    </source>
</evidence>
<sequence>MTGAEDEQIAVQVEQLSFSPLPGGPDVLKQVTFSLPRGSRCAVVGPNGAGKSTLLELLSGGKMAPAGALKVCGEDPFRGRSGRQVSLVQGGWRGIQAGCMDSSRVREIVGGLADTGEAAPPRARRLREALGLGGLLERFFGSLSDGERRRVELGRRLAEPSEVVLLDEATADLDILARRAVLDFLREDGATVLNVTHVFDSMDPWASHVLQLHAGALVRCEAAPAPGQPGGLFAHVSRWIAEARAADPDAPLGAPPPPPAAVAPPANATMPAVDAEGVAFAYADWCPTSLRLESLRLPLGCRAALVGLNGAGKSSLLAVLAGRRLVPNGQVRVLGHRAFHDHQALDPIVALLSTEWKKQVSEMSSARSMTFWELADAHVRDLVSAGGDMAVIAGRMLRLVQSLGVDTAKPLGTLSDGMLRRAQIALKLLRPSRLLLVDEVTADLDVPSREAVLSFLREESEAGCAVVYCTHVLDGLSGWATHLLRARPKGRALECTLLGDGAGRLEDLVVPKLLEDAELEPEAGVVLPPAPKGGGAELPLGWEQRGATMASAYGDYAWNAERGPEDTWSFASVSPNPGALPKQPGPGPAAAAAGPLGCGPGPAALPSGWDSRRNAQAGSFGGYSWGAAPGGGPAAAFGGHGGAGGGQGF</sequence>
<dbReference type="Proteomes" id="UP001189429">
    <property type="component" value="Unassembled WGS sequence"/>
</dbReference>
<accession>A0ABN9WZC8</accession>
<keyword evidence="2" id="KW-0067">ATP-binding</keyword>
<evidence type="ECO:0000256" key="1">
    <source>
        <dbReference type="ARBA" id="ARBA00022741"/>
    </source>
</evidence>
<protein>
    <recommendedName>
        <fullName evidence="4">ABC transporter domain-containing protein</fullName>
    </recommendedName>
</protein>
<feature type="domain" description="ABC transporter" evidence="4">
    <location>
        <begin position="11"/>
        <end position="239"/>
    </location>
</feature>
<keyword evidence="6" id="KW-1185">Reference proteome</keyword>
<dbReference type="CDD" id="cd00267">
    <property type="entry name" value="ABC_ATPase"/>
    <property type="match status" value="1"/>
</dbReference>
<dbReference type="PANTHER" id="PTHR43158">
    <property type="entry name" value="SKFA PEPTIDE EXPORT ATP-BINDING PROTEIN SKFE"/>
    <property type="match status" value="1"/>
</dbReference>
<evidence type="ECO:0000313" key="6">
    <source>
        <dbReference type="Proteomes" id="UP001189429"/>
    </source>
</evidence>
<gene>
    <name evidence="5" type="ORF">PCOR1329_LOCUS70919</name>
</gene>
<evidence type="ECO:0000256" key="3">
    <source>
        <dbReference type="SAM" id="MobiDB-lite"/>
    </source>
</evidence>
<comment type="caution">
    <text evidence="5">The sequence shown here is derived from an EMBL/GenBank/DDBJ whole genome shotgun (WGS) entry which is preliminary data.</text>
</comment>
<dbReference type="InterPro" id="IPR003439">
    <property type="entry name" value="ABC_transporter-like_ATP-bd"/>
</dbReference>
<evidence type="ECO:0000313" key="5">
    <source>
        <dbReference type="EMBL" id="CAK0890817.1"/>
    </source>
</evidence>
<organism evidence="5 6">
    <name type="scientific">Prorocentrum cordatum</name>
    <dbReference type="NCBI Taxonomy" id="2364126"/>
    <lineage>
        <taxon>Eukaryota</taxon>
        <taxon>Sar</taxon>
        <taxon>Alveolata</taxon>
        <taxon>Dinophyceae</taxon>
        <taxon>Prorocentrales</taxon>
        <taxon>Prorocentraceae</taxon>
        <taxon>Prorocentrum</taxon>
    </lineage>
</organism>
<dbReference type="PANTHER" id="PTHR43158:SF2">
    <property type="entry name" value="SKFA PEPTIDE EXPORT ATP-BINDING PROTEIN SKFE"/>
    <property type="match status" value="1"/>
</dbReference>
<dbReference type="SMART" id="SM00382">
    <property type="entry name" value="AAA"/>
    <property type="match status" value="2"/>
</dbReference>
<proteinExistence type="predicted"/>
<feature type="domain" description="ABC transporter" evidence="4">
    <location>
        <begin position="273"/>
        <end position="513"/>
    </location>
</feature>
<dbReference type="EMBL" id="CAUYUJ010019392">
    <property type="protein sequence ID" value="CAK0890817.1"/>
    <property type="molecule type" value="Genomic_DNA"/>
</dbReference>
<dbReference type="Gene3D" id="3.40.50.300">
    <property type="entry name" value="P-loop containing nucleotide triphosphate hydrolases"/>
    <property type="match status" value="2"/>
</dbReference>
<dbReference type="Pfam" id="PF00005">
    <property type="entry name" value="ABC_tran"/>
    <property type="match status" value="2"/>
</dbReference>
<feature type="compositionally biased region" description="Low complexity" evidence="3">
    <location>
        <begin position="577"/>
        <end position="595"/>
    </location>
</feature>
<dbReference type="InterPro" id="IPR003593">
    <property type="entry name" value="AAA+_ATPase"/>
</dbReference>
<dbReference type="PROSITE" id="PS50893">
    <property type="entry name" value="ABC_TRANSPORTER_2"/>
    <property type="match status" value="2"/>
</dbReference>